<dbReference type="PANTHER" id="PTHR39160">
    <property type="entry name" value="CELL WALL-BINDING PROTEIN YOCH"/>
    <property type="match status" value="1"/>
</dbReference>
<dbReference type="PROSITE" id="PS51109">
    <property type="entry name" value="G5"/>
    <property type="match status" value="1"/>
</dbReference>
<dbReference type="PANTHER" id="PTHR39160:SF4">
    <property type="entry name" value="RESUSCITATION-PROMOTING FACTOR RPFB"/>
    <property type="match status" value="1"/>
</dbReference>
<evidence type="ECO:0000256" key="1">
    <source>
        <dbReference type="ARBA" id="ARBA00022729"/>
    </source>
</evidence>
<proteinExistence type="predicted"/>
<evidence type="ECO:0000256" key="2">
    <source>
        <dbReference type="SAM" id="Phobius"/>
    </source>
</evidence>
<dbReference type="OrthoDB" id="9798935at2"/>
<evidence type="ECO:0000313" key="4">
    <source>
        <dbReference type="EMBL" id="TBL69009.1"/>
    </source>
</evidence>
<dbReference type="Pfam" id="PF06725">
    <property type="entry name" value="3D"/>
    <property type="match status" value="1"/>
</dbReference>
<accession>A0A4Q9DD51</accession>
<sequence length="368" mass="40818">MGLIQDQETHVRRSSSMSFALRWKHENLAKIILIITSSLAMTFMFLLLLYGTAIKQITLVVNGQESVVQTRQWELDRLLDERSISVNEHDRIAAPIGPKLKNGDRIVINHTKPVQLTADGTTETKYTTGKTVAEALKDLNVSLGELDKTVPSLESALDETTPLQVIRVKKETEQLTETIPFEVVKRNDAQLLKGKEQVVQDGQEGVLLKTKEKIFEDGKLVSESVIEEKTETERVDKIVAVGTKNPVIALSTTSPNMDEVTKNGVKFGYKQIVKNMTLTAYTAGTGGKTYTGTGVTEGRTIAVDPKVVPLGWWVYIEGIGFRRAEDIGSAVKGNIIDIYFDSRDYASRFGLKRGYTVYIIGPKKPTVD</sequence>
<feature type="transmembrane region" description="Helical" evidence="2">
    <location>
        <begin position="31"/>
        <end position="50"/>
    </location>
</feature>
<feature type="domain" description="G5" evidence="3">
    <location>
        <begin position="165"/>
        <end position="245"/>
    </location>
</feature>
<dbReference type="Proteomes" id="UP000293142">
    <property type="component" value="Unassembled WGS sequence"/>
</dbReference>
<organism evidence="4 5">
    <name type="scientific">Paenibacillus thalictri</name>
    <dbReference type="NCBI Taxonomy" id="2527873"/>
    <lineage>
        <taxon>Bacteria</taxon>
        <taxon>Bacillati</taxon>
        <taxon>Bacillota</taxon>
        <taxon>Bacilli</taxon>
        <taxon>Bacillales</taxon>
        <taxon>Paenibacillaceae</taxon>
        <taxon>Paenibacillus</taxon>
    </lineage>
</organism>
<dbReference type="Gene3D" id="2.20.230.10">
    <property type="entry name" value="Resuscitation-promoting factor rpfb"/>
    <property type="match status" value="1"/>
</dbReference>
<name>A0A4Q9DD51_9BACL</name>
<dbReference type="InterPro" id="IPR011098">
    <property type="entry name" value="G5_dom"/>
</dbReference>
<dbReference type="EMBL" id="SIRE01000042">
    <property type="protein sequence ID" value="TBL69009.1"/>
    <property type="molecule type" value="Genomic_DNA"/>
</dbReference>
<dbReference type="InterPro" id="IPR059180">
    <property type="entry name" value="3D_YorM"/>
</dbReference>
<dbReference type="InterPro" id="IPR007137">
    <property type="entry name" value="DUF348"/>
</dbReference>
<dbReference type="AlphaFoldDB" id="A0A4Q9DD51"/>
<dbReference type="Pfam" id="PF07501">
    <property type="entry name" value="G5"/>
    <property type="match status" value="1"/>
</dbReference>
<dbReference type="RefSeq" id="WP_131018641.1">
    <property type="nucleotide sequence ID" value="NZ_SIRE01000042.1"/>
</dbReference>
<keyword evidence="1" id="KW-0732">Signal</keyword>
<reference evidence="4 5" key="1">
    <citation type="submission" date="2019-02" db="EMBL/GenBank/DDBJ databases">
        <title>Paenibacillus sp. nov., isolated from surface-sterilized tissue of Thalictrum simplex L.</title>
        <authorList>
            <person name="Tuo L."/>
        </authorList>
    </citation>
    <scope>NUCLEOTIDE SEQUENCE [LARGE SCALE GENOMIC DNA]</scope>
    <source>
        <strain evidence="4 5">N2SHLJ1</strain>
    </source>
</reference>
<keyword evidence="2" id="KW-1133">Transmembrane helix</keyword>
<dbReference type="InterPro" id="IPR036908">
    <property type="entry name" value="RlpA-like_sf"/>
</dbReference>
<protein>
    <submittedName>
        <fullName evidence="4">DUF348 domain-containing protein</fullName>
    </submittedName>
</protein>
<keyword evidence="5" id="KW-1185">Reference proteome</keyword>
<evidence type="ECO:0000313" key="5">
    <source>
        <dbReference type="Proteomes" id="UP000293142"/>
    </source>
</evidence>
<dbReference type="GO" id="GO:0004553">
    <property type="term" value="F:hydrolase activity, hydrolyzing O-glycosyl compounds"/>
    <property type="evidence" value="ECO:0007669"/>
    <property type="project" value="InterPro"/>
</dbReference>
<dbReference type="GO" id="GO:0009254">
    <property type="term" value="P:peptidoglycan turnover"/>
    <property type="evidence" value="ECO:0007669"/>
    <property type="project" value="InterPro"/>
</dbReference>
<keyword evidence="2" id="KW-0812">Transmembrane</keyword>
<dbReference type="GO" id="GO:0019867">
    <property type="term" value="C:outer membrane"/>
    <property type="evidence" value="ECO:0007669"/>
    <property type="project" value="InterPro"/>
</dbReference>
<dbReference type="Gene3D" id="2.40.40.10">
    <property type="entry name" value="RlpA-like domain"/>
    <property type="match status" value="1"/>
</dbReference>
<gene>
    <name evidence="4" type="ORF">EYB31_37200</name>
</gene>
<dbReference type="Pfam" id="PF03990">
    <property type="entry name" value="DUF348"/>
    <property type="match status" value="2"/>
</dbReference>
<keyword evidence="2" id="KW-0472">Membrane</keyword>
<dbReference type="InterPro" id="IPR010611">
    <property type="entry name" value="3D_dom"/>
</dbReference>
<dbReference type="CDD" id="cd14667">
    <property type="entry name" value="3D_containing_proteins"/>
    <property type="match status" value="1"/>
</dbReference>
<dbReference type="SUPFAM" id="SSF50685">
    <property type="entry name" value="Barwin-like endoglucanases"/>
    <property type="match status" value="1"/>
</dbReference>
<dbReference type="SMART" id="SM01208">
    <property type="entry name" value="G5"/>
    <property type="match status" value="1"/>
</dbReference>
<evidence type="ECO:0000259" key="3">
    <source>
        <dbReference type="PROSITE" id="PS51109"/>
    </source>
</evidence>
<comment type="caution">
    <text evidence="4">The sequence shown here is derived from an EMBL/GenBank/DDBJ whole genome shotgun (WGS) entry which is preliminary data.</text>
</comment>
<dbReference type="InterPro" id="IPR051933">
    <property type="entry name" value="Resuscitation_pf_RpfB"/>
</dbReference>